<feature type="transmembrane region" description="Helical" evidence="1">
    <location>
        <begin position="284"/>
        <end position="305"/>
    </location>
</feature>
<feature type="transmembrane region" description="Helical" evidence="1">
    <location>
        <begin position="64"/>
        <end position="82"/>
    </location>
</feature>
<dbReference type="RefSeq" id="WP_157351177.1">
    <property type="nucleotide sequence ID" value="NZ_WGGT01000047.1"/>
</dbReference>
<keyword evidence="3" id="KW-0012">Acyltransferase</keyword>
<feature type="transmembrane region" description="Helical" evidence="1">
    <location>
        <begin position="224"/>
        <end position="241"/>
    </location>
</feature>
<dbReference type="AlphaFoldDB" id="A0A6L6XPF9"/>
<proteinExistence type="predicted"/>
<feature type="transmembrane region" description="Helical" evidence="1">
    <location>
        <begin position="253"/>
        <end position="272"/>
    </location>
</feature>
<feature type="transmembrane region" description="Helical" evidence="1">
    <location>
        <begin position="194"/>
        <end position="212"/>
    </location>
</feature>
<sequence length="356" mass="41475">LLLVIWGIIKTDGFKIPYKKINDKIVVQNNDGGRIEWLDAVKGIGMLLVIFPHTGLLNENIAKWIYSFHMPLFFILSGYTFTRYKLSCKDFFYKLLKSLIIPYFVYAAGLCIYQVIPNLLWERDNLFYLYSVKDFIIQISCTPLWFVTVLAVSEIVCYIIMKVNRSPIWISVCGLSLFTIGIIYNRYIRVDLPWNVDLVFFAVPFVLVGIGLRYVLNIDRMMKVQTLLILFVINICSGLVNDRVDMVSRYFDNYLLFFVAAVSGSLFLIGVANRTKKNRLLKYIGKNSFFFLGFHQINLLIILILCEKFNVFQLQTEKTILMFVDVIGAVFVVFILREITLKLQRIIKQLLYKKEI</sequence>
<keyword evidence="1" id="KW-0472">Membrane</keyword>
<evidence type="ECO:0000313" key="4">
    <source>
        <dbReference type="Proteomes" id="UP000479531"/>
    </source>
</evidence>
<feature type="non-terminal residue" evidence="3">
    <location>
        <position position="1"/>
    </location>
</feature>
<feature type="transmembrane region" description="Helical" evidence="1">
    <location>
        <begin position="320"/>
        <end position="339"/>
    </location>
</feature>
<gene>
    <name evidence="3" type="ORF">GCK47_18010</name>
</gene>
<feature type="transmembrane region" description="Helical" evidence="1">
    <location>
        <begin position="94"/>
        <end position="116"/>
    </location>
</feature>
<comment type="caution">
    <text evidence="3">The sequence shown here is derived from an EMBL/GenBank/DDBJ whole genome shotgun (WGS) entry which is preliminary data.</text>
</comment>
<dbReference type="GO" id="GO:0016747">
    <property type="term" value="F:acyltransferase activity, transferring groups other than amino-acyl groups"/>
    <property type="evidence" value="ECO:0007669"/>
    <property type="project" value="InterPro"/>
</dbReference>
<feature type="domain" description="Acyltransferase 3" evidence="2">
    <location>
        <begin position="36"/>
        <end position="334"/>
    </location>
</feature>
<organism evidence="3 4">
    <name type="scientific">Roseburia intestinalis</name>
    <dbReference type="NCBI Taxonomy" id="166486"/>
    <lineage>
        <taxon>Bacteria</taxon>
        <taxon>Bacillati</taxon>
        <taxon>Bacillota</taxon>
        <taxon>Clostridia</taxon>
        <taxon>Lachnospirales</taxon>
        <taxon>Lachnospiraceae</taxon>
        <taxon>Roseburia</taxon>
    </lineage>
</organism>
<evidence type="ECO:0000259" key="2">
    <source>
        <dbReference type="Pfam" id="PF01757"/>
    </source>
</evidence>
<accession>A0A6L6XPF9</accession>
<keyword evidence="1" id="KW-0812">Transmembrane</keyword>
<keyword evidence="3" id="KW-0808">Transferase</keyword>
<dbReference type="InterPro" id="IPR002656">
    <property type="entry name" value="Acyl_transf_3_dom"/>
</dbReference>
<dbReference type="PANTHER" id="PTHR37312:SF1">
    <property type="entry name" value="MEMBRANE-BOUND ACYLTRANSFERASE YKRP-RELATED"/>
    <property type="match status" value="1"/>
</dbReference>
<keyword evidence="1" id="KW-1133">Transmembrane helix</keyword>
<protein>
    <submittedName>
        <fullName evidence="3">Acyltransferase family protein</fullName>
    </submittedName>
</protein>
<dbReference type="PANTHER" id="PTHR37312">
    <property type="entry name" value="MEMBRANE-BOUND ACYLTRANSFERASE YKRP-RELATED"/>
    <property type="match status" value="1"/>
</dbReference>
<feature type="transmembrane region" description="Helical" evidence="1">
    <location>
        <begin position="168"/>
        <end position="188"/>
    </location>
</feature>
<name>A0A6L6XPF9_9FIRM</name>
<reference evidence="3 4" key="1">
    <citation type="submission" date="2019-10" db="EMBL/GenBank/DDBJ databases">
        <title>Roseburia spp. ameliorate alcoholic fatty liver via restoration of gut barrier function.</title>
        <authorList>
            <person name="Seo B."/>
            <person name="Ko G."/>
        </authorList>
    </citation>
    <scope>NUCLEOTIDE SEQUENCE [LARGE SCALE GENOMIC DNA]</scope>
    <source>
        <strain evidence="3 4">SNUG30017</strain>
    </source>
</reference>
<dbReference type="InterPro" id="IPR052734">
    <property type="entry name" value="Nod_factor_acetyltransferase"/>
</dbReference>
<evidence type="ECO:0000256" key="1">
    <source>
        <dbReference type="SAM" id="Phobius"/>
    </source>
</evidence>
<feature type="transmembrane region" description="Helical" evidence="1">
    <location>
        <begin position="136"/>
        <end position="161"/>
    </location>
</feature>
<dbReference type="Proteomes" id="UP000479531">
    <property type="component" value="Unassembled WGS sequence"/>
</dbReference>
<dbReference type="Pfam" id="PF01757">
    <property type="entry name" value="Acyl_transf_3"/>
    <property type="match status" value="1"/>
</dbReference>
<dbReference type="EMBL" id="WGGT01000047">
    <property type="protein sequence ID" value="MVQ47515.1"/>
    <property type="molecule type" value="Genomic_DNA"/>
</dbReference>
<evidence type="ECO:0000313" key="3">
    <source>
        <dbReference type="EMBL" id="MVQ47515.1"/>
    </source>
</evidence>